<keyword evidence="5" id="KW-1185">Reference proteome</keyword>
<dbReference type="EMBL" id="JAGKTC010000003">
    <property type="protein sequence ID" value="MBP3985333.1"/>
    <property type="molecule type" value="Genomic_DNA"/>
</dbReference>
<feature type="transmembrane region" description="Helical" evidence="1">
    <location>
        <begin position="16"/>
        <end position="35"/>
    </location>
</feature>
<comment type="caution">
    <text evidence="4">The sequence shown here is derived from an EMBL/GenBank/DDBJ whole genome shotgun (WGS) entry which is preliminary data.</text>
</comment>
<dbReference type="Gene3D" id="2.160.20.10">
    <property type="entry name" value="Single-stranded right-handed beta-helix, Pectin lyase-like"/>
    <property type="match status" value="1"/>
</dbReference>
<evidence type="ECO:0000259" key="2">
    <source>
        <dbReference type="Pfam" id="PF12708"/>
    </source>
</evidence>
<sequence length="338" mass="35459">MSTDTDAESAAESRRTFVGGLLMLGFVAATGFPLARASSAEASRARGSARIDVRDHGARGDGVHDDTAAFQAAVDALPSAGGTVEVAAGDYLIDPTRSVRLRSRMHLALAAGATLRAMPNAKPKTNVLLGERLQDLEISGGRIIGERDAHLGTEGEWGHGIRLRACQRVTLRDIRISRCWGDGISAGGYMSRGRWSQPGSDLLLVGVVCEGNRRQGLTLGSYRGVRVRDCRFNGNGGTAPGAGIDIEPDADVARDIVIEDCEASGNRGAGIQLYKRAAAVTIRNCTIERNGGPGILAFAALDSEFNGNRLQGNGGRGVAVRAGSRNIRVDGNPVASSR</sequence>
<protein>
    <submittedName>
        <fullName evidence="4">Right-handed parallel beta-helix repeat-containing protein</fullName>
    </submittedName>
</protein>
<feature type="domain" description="Rhamnogalacturonase A/B/Epimerase-like pectate lyase" evidence="2">
    <location>
        <begin position="51"/>
        <end position="96"/>
    </location>
</feature>
<evidence type="ECO:0000313" key="4">
    <source>
        <dbReference type="EMBL" id="MBP3985333.1"/>
    </source>
</evidence>
<dbReference type="InterPro" id="IPR006626">
    <property type="entry name" value="PbH1"/>
</dbReference>
<dbReference type="SMART" id="SM00710">
    <property type="entry name" value="PbH1"/>
    <property type="match status" value="7"/>
</dbReference>
<dbReference type="InterPro" id="IPR012334">
    <property type="entry name" value="Pectin_lyas_fold"/>
</dbReference>
<dbReference type="Pfam" id="PF13229">
    <property type="entry name" value="Beta_helix"/>
    <property type="match status" value="1"/>
</dbReference>
<keyword evidence="1" id="KW-0812">Transmembrane</keyword>
<dbReference type="InterPro" id="IPR006311">
    <property type="entry name" value="TAT_signal"/>
</dbReference>
<organism evidence="4 5">
    <name type="scientific">Pseudoxanthomonas helianthi</name>
    <dbReference type="NCBI Taxonomy" id="1453541"/>
    <lineage>
        <taxon>Bacteria</taxon>
        <taxon>Pseudomonadati</taxon>
        <taxon>Pseudomonadota</taxon>
        <taxon>Gammaproteobacteria</taxon>
        <taxon>Lysobacterales</taxon>
        <taxon>Lysobacteraceae</taxon>
        <taxon>Pseudoxanthomonas</taxon>
    </lineage>
</organism>
<dbReference type="InterPro" id="IPR024535">
    <property type="entry name" value="RHGA/B-epi-like_pectate_lyase"/>
</dbReference>
<dbReference type="RefSeq" id="WP_210537204.1">
    <property type="nucleotide sequence ID" value="NZ_JAGKTC010000003.1"/>
</dbReference>
<accession>A0A940X797</accession>
<dbReference type="PROSITE" id="PS51318">
    <property type="entry name" value="TAT"/>
    <property type="match status" value="1"/>
</dbReference>
<dbReference type="Proteomes" id="UP000673447">
    <property type="component" value="Unassembled WGS sequence"/>
</dbReference>
<dbReference type="Pfam" id="PF12708">
    <property type="entry name" value="Pect-lyase_RHGA_epim"/>
    <property type="match status" value="1"/>
</dbReference>
<keyword evidence="1" id="KW-1133">Transmembrane helix</keyword>
<evidence type="ECO:0000259" key="3">
    <source>
        <dbReference type="Pfam" id="PF13229"/>
    </source>
</evidence>
<name>A0A940X797_9GAMM</name>
<dbReference type="InterPro" id="IPR039448">
    <property type="entry name" value="Beta_helix"/>
</dbReference>
<dbReference type="SUPFAM" id="SSF51126">
    <property type="entry name" value="Pectin lyase-like"/>
    <property type="match status" value="1"/>
</dbReference>
<reference evidence="4" key="2">
    <citation type="submission" date="2021-03" db="EMBL/GenBank/DDBJ databases">
        <authorList>
            <person name="Cao W."/>
        </authorList>
    </citation>
    <scope>NUCLEOTIDE SEQUENCE</scope>
    <source>
        <strain evidence="4">110414</strain>
    </source>
</reference>
<evidence type="ECO:0000313" key="5">
    <source>
        <dbReference type="Proteomes" id="UP000673447"/>
    </source>
</evidence>
<gene>
    <name evidence="4" type="ORF">J5837_13045</name>
</gene>
<dbReference type="AlphaFoldDB" id="A0A940X797"/>
<evidence type="ECO:0000256" key="1">
    <source>
        <dbReference type="SAM" id="Phobius"/>
    </source>
</evidence>
<reference evidence="4" key="1">
    <citation type="journal article" date="2016" name="Int. J. Syst. Evol. Microbiol.">
        <title>Pseudoxanthomonas helianthi sp. nov., isolated from roots of Jerusalem artichoke (Helianthus tuberosus).</title>
        <authorList>
            <person name="Kittiwongwattana C."/>
            <person name="Thawai C."/>
        </authorList>
    </citation>
    <scope>NUCLEOTIDE SEQUENCE</scope>
    <source>
        <strain evidence="4">110414</strain>
    </source>
</reference>
<keyword evidence="1" id="KW-0472">Membrane</keyword>
<feature type="domain" description="Right handed beta helix" evidence="3">
    <location>
        <begin position="159"/>
        <end position="332"/>
    </location>
</feature>
<dbReference type="InterPro" id="IPR011050">
    <property type="entry name" value="Pectin_lyase_fold/virulence"/>
</dbReference>
<proteinExistence type="predicted"/>